<feature type="region of interest" description="Disordered" evidence="1">
    <location>
        <begin position="33"/>
        <end position="68"/>
    </location>
</feature>
<protein>
    <recommendedName>
        <fullName evidence="5">Transmembrane protein</fullName>
    </recommendedName>
</protein>
<dbReference type="EMBL" id="FUEG01000012">
    <property type="protein sequence ID" value="SJL10549.1"/>
    <property type="molecule type" value="Genomic_DNA"/>
</dbReference>
<evidence type="ECO:0000256" key="2">
    <source>
        <dbReference type="SAM" id="Phobius"/>
    </source>
</evidence>
<dbReference type="OrthoDB" id="3358294at2759"/>
<evidence type="ECO:0000313" key="4">
    <source>
        <dbReference type="Proteomes" id="UP000219338"/>
    </source>
</evidence>
<reference evidence="4" key="1">
    <citation type="journal article" date="2017" name="Nat. Ecol. Evol.">
        <title>Genome expansion and lineage-specific genetic innovations in the forest pathogenic fungi Armillaria.</title>
        <authorList>
            <person name="Sipos G."/>
            <person name="Prasanna A.N."/>
            <person name="Walter M.C."/>
            <person name="O'Connor E."/>
            <person name="Balint B."/>
            <person name="Krizsan K."/>
            <person name="Kiss B."/>
            <person name="Hess J."/>
            <person name="Varga T."/>
            <person name="Slot J."/>
            <person name="Riley R."/>
            <person name="Boka B."/>
            <person name="Rigling D."/>
            <person name="Barry K."/>
            <person name="Lee J."/>
            <person name="Mihaltcheva S."/>
            <person name="LaButti K."/>
            <person name="Lipzen A."/>
            <person name="Waldron R."/>
            <person name="Moloney N.M."/>
            <person name="Sperisen C."/>
            <person name="Kredics L."/>
            <person name="Vagvoelgyi C."/>
            <person name="Patrignani A."/>
            <person name="Fitzpatrick D."/>
            <person name="Nagy I."/>
            <person name="Doyle S."/>
            <person name="Anderson J.B."/>
            <person name="Grigoriev I.V."/>
            <person name="Gueldener U."/>
            <person name="Muensterkoetter M."/>
            <person name="Nagy L.G."/>
        </authorList>
    </citation>
    <scope>NUCLEOTIDE SEQUENCE [LARGE SCALE GENOMIC DNA]</scope>
    <source>
        <strain evidence="4">C18/9</strain>
    </source>
</reference>
<feature type="transmembrane region" description="Helical" evidence="2">
    <location>
        <begin position="75"/>
        <end position="98"/>
    </location>
</feature>
<feature type="transmembrane region" description="Helical" evidence="2">
    <location>
        <begin position="139"/>
        <end position="160"/>
    </location>
</feature>
<proteinExistence type="predicted"/>
<keyword evidence="2" id="KW-0472">Membrane</keyword>
<accession>A0A284RP67</accession>
<dbReference type="AlphaFoldDB" id="A0A284RP67"/>
<sequence>MSSPSSVPAPALVHSARSSVATMNPVDDLGYNFSLSPTRQSRHDHRTSVEMPPSYLESDPAPPPEYTQKDEPVTLAMYLFKFGFLFPPFWIMGAFILCSPLHEPSSSPSDAWLPDKTDAEKQLIISRLRKAEVKWARRSLFALVLLLVVGVGIGLAVWAITKA</sequence>
<keyword evidence="4" id="KW-1185">Reference proteome</keyword>
<evidence type="ECO:0000256" key="1">
    <source>
        <dbReference type="SAM" id="MobiDB-lite"/>
    </source>
</evidence>
<keyword evidence="2" id="KW-0812">Transmembrane</keyword>
<organism evidence="3 4">
    <name type="scientific">Armillaria ostoyae</name>
    <name type="common">Armillaria root rot fungus</name>
    <dbReference type="NCBI Taxonomy" id="47428"/>
    <lineage>
        <taxon>Eukaryota</taxon>
        <taxon>Fungi</taxon>
        <taxon>Dikarya</taxon>
        <taxon>Basidiomycota</taxon>
        <taxon>Agaricomycotina</taxon>
        <taxon>Agaricomycetes</taxon>
        <taxon>Agaricomycetidae</taxon>
        <taxon>Agaricales</taxon>
        <taxon>Marasmiineae</taxon>
        <taxon>Physalacriaceae</taxon>
        <taxon>Armillaria</taxon>
    </lineage>
</organism>
<name>A0A284RP67_ARMOS</name>
<gene>
    <name evidence="3" type="ORF">ARMOST_13936</name>
</gene>
<keyword evidence="2" id="KW-1133">Transmembrane helix</keyword>
<evidence type="ECO:0000313" key="3">
    <source>
        <dbReference type="EMBL" id="SJL10549.1"/>
    </source>
</evidence>
<dbReference type="Proteomes" id="UP000219338">
    <property type="component" value="Unassembled WGS sequence"/>
</dbReference>
<dbReference type="OMA" id="RRCLWAI"/>
<evidence type="ECO:0008006" key="5">
    <source>
        <dbReference type="Google" id="ProtNLM"/>
    </source>
</evidence>